<comment type="caution">
    <text evidence="2">The sequence shown here is derived from an EMBL/GenBank/DDBJ whole genome shotgun (WGS) entry which is preliminary data.</text>
</comment>
<feature type="region of interest" description="Disordered" evidence="1">
    <location>
        <begin position="41"/>
        <end position="91"/>
    </location>
</feature>
<reference evidence="2 3" key="1">
    <citation type="journal article" date="2019" name="Int. J. Syst. Evol. Microbiol.">
        <title>The Global Catalogue of Microorganisms (GCM) 10K type strain sequencing project: providing services to taxonomists for standard genome sequencing and annotation.</title>
        <authorList>
            <consortium name="The Broad Institute Genomics Platform"/>
            <consortium name="The Broad Institute Genome Sequencing Center for Infectious Disease"/>
            <person name="Wu L."/>
            <person name="Ma J."/>
        </authorList>
    </citation>
    <scope>NUCLEOTIDE SEQUENCE [LARGE SCALE GENOMIC DNA]</scope>
    <source>
        <strain evidence="2 3">JCM 11445</strain>
    </source>
</reference>
<gene>
    <name evidence="2" type="ORF">GCM10009576_077800</name>
</gene>
<evidence type="ECO:0000313" key="3">
    <source>
        <dbReference type="Proteomes" id="UP001500033"/>
    </source>
</evidence>
<sequence length="218" mass="22090">MADNVSRIISPASASPDAIPPLAALVGREFVEALGAGLRRARAGHPGGTHTASRPYHRIAPEPPDAAPGEPEPGATRPTPAHTGTGAVVPRREPTPEHLAALAVTLLGEHAAAILRDFETALPLVMRQRAGAGRVSRLWLVGWAGAALRAALRRGAGARTTARPPAADQQVIAAALLLECAAAALPAGHPAASEAVRILARAIRTLPAGPVAPPGSTG</sequence>
<evidence type="ECO:0000313" key="2">
    <source>
        <dbReference type="EMBL" id="GAA0995334.1"/>
    </source>
</evidence>
<evidence type="ECO:0000256" key="1">
    <source>
        <dbReference type="SAM" id="MobiDB-lite"/>
    </source>
</evidence>
<dbReference type="Proteomes" id="UP001500033">
    <property type="component" value="Unassembled WGS sequence"/>
</dbReference>
<dbReference type="EMBL" id="BAAAIE010000072">
    <property type="protein sequence ID" value="GAA0995334.1"/>
    <property type="molecule type" value="Genomic_DNA"/>
</dbReference>
<feature type="compositionally biased region" description="Low complexity" evidence="1">
    <location>
        <begin position="67"/>
        <end position="81"/>
    </location>
</feature>
<evidence type="ECO:0008006" key="4">
    <source>
        <dbReference type="Google" id="ProtNLM"/>
    </source>
</evidence>
<keyword evidence="3" id="KW-1185">Reference proteome</keyword>
<name>A0ABN1SL67_9ACTN</name>
<protein>
    <recommendedName>
        <fullName evidence="4">TetR family transcriptional regulator</fullName>
    </recommendedName>
</protein>
<proteinExistence type="predicted"/>
<accession>A0ABN1SL67</accession>
<organism evidence="2 3">
    <name type="scientific">Streptomyces rhizosphaericus</name>
    <dbReference type="NCBI Taxonomy" id="114699"/>
    <lineage>
        <taxon>Bacteria</taxon>
        <taxon>Bacillati</taxon>
        <taxon>Actinomycetota</taxon>
        <taxon>Actinomycetes</taxon>
        <taxon>Kitasatosporales</taxon>
        <taxon>Streptomycetaceae</taxon>
        <taxon>Streptomyces</taxon>
        <taxon>Streptomyces violaceusniger group</taxon>
    </lineage>
</organism>